<reference evidence="2" key="1">
    <citation type="submission" date="2020-10" db="EMBL/GenBank/DDBJ databases">
        <authorList>
            <person name="Kikuchi T."/>
        </authorList>
    </citation>
    <scope>NUCLEOTIDE SEQUENCE</scope>
    <source>
        <strain evidence="2">NKZ352</strain>
    </source>
</reference>
<proteinExistence type="predicted"/>
<dbReference type="PROSITE" id="PS50181">
    <property type="entry name" value="FBOX"/>
    <property type="match status" value="1"/>
</dbReference>
<dbReference type="EMBL" id="CAJGYM010000095">
    <property type="protein sequence ID" value="CAD6197469.1"/>
    <property type="molecule type" value="Genomic_DNA"/>
</dbReference>
<feature type="domain" description="F-box" evidence="1">
    <location>
        <begin position="1"/>
        <end position="47"/>
    </location>
</feature>
<evidence type="ECO:0000259" key="1">
    <source>
        <dbReference type="PROSITE" id="PS50181"/>
    </source>
</evidence>
<comment type="caution">
    <text evidence="2">The sequence shown here is derived from an EMBL/GenBank/DDBJ whole genome shotgun (WGS) entry which is preliminary data.</text>
</comment>
<dbReference type="AlphaFoldDB" id="A0A8S1HNN0"/>
<dbReference type="Proteomes" id="UP000835052">
    <property type="component" value="Unassembled WGS sequence"/>
</dbReference>
<name>A0A8S1HNN0_9PELO</name>
<keyword evidence="3" id="KW-1185">Reference proteome</keyword>
<accession>A0A8S1HNN0</accession>
<dbReference type="InterPro" id="IPR001810">
    <property type="entry name" value="F-box_dom"/>
</dbReference>
<gene>
    <name evidence="2" type="ORF">CAUJ_LOCUS13378</name>
</gene>
<evidence type="ECO:0000313" key="2">
    <source>
        <dbReference type="EMBL" id="CAD6197469.1"/>
    </source>
</evidence>
<dbReference type="OrthoDB" id="5797285at2759"/>
<organism evidence="2 3">
    <name type="scientific">Caenorhabditis auriculariae</name>
    <dbReference type="NCBI Taxonomy" id="2777116"/>
    <lineage>
        <taxon>Eukaryota</taxon>
        <taxon>Metazoa</taxon>
        <taxon>Ecdysozoa</taxon>
        <taxon>Nematoda</taxon>
        <taxon>Chromadorea</taxon>
        <taxon>Rhabditida</taxon>
        <taxon>Rhabditina</taxon>
        <taxon>Rhabditomorpha</taxon>
        <taxon>Rhabditoidea</taxon>
        <taxon>Rhabditidae</taxon>
        <taxon>Peloderinae</taxon>
        <taxon>Caenorhabditis</taxon>
    </lineage>
</organism>
<protein>
    <recommendedName>
        <fullName evidence="1">F-box domain-containing protein</fullName>
    </recommendedName>
</protein>
<sequence>MFDFELLPHEMQLEIVKQVEFRTLQRMKIASQHVKKLIQRYKRYTKPMPIRQLLVTPGKLSFTLEGSCDVVSMEPGQAADFLKGAVVDLLWFEMPSSSEEEEPCEILSRTLPSSLKINTLKLGSSRRQCDVTRLFELLAQWFCTNLIVEWRFHVPRDFYAQARLQQLDGLSIGEESARDWFEPMESSQLLQFTGSWLEVGANSCSPQDLIKLIERWKSGKIHEITLYNIALSFPMVELASLLKSVAKLNTMTSWTATRGSQGLRITYYHRTNFANFPSIVLQQFQVNRWFENFE</sequence>
<evidence type="ECO:0000313" key="3">
    <source>
        <dbReference type="Proteomes" id="UP000835052"/>
    </source>
</evidence>